<keyword evidence="2" id="KW-1185">Reference proteome</keyword>
<dbReference type="Proteomes" id="UP000291343">
    <property type="component" value="Unassembled WGS sequence"/>
</dbReference>
<dbReference type="AlphaFoldDB" id="A0A482XDC7"/>
<dbReference type="EMBL" id="QKKF02012332">
    <property type="protein sequence ID" value="RZF43692.1"/>
    <property type="molecule type" value="Genomic_DNA"/>
</dbReference>
<dbReference type="InParanoid" id="A0A482XDC7"/>
<sequence length="120" mass="13390">MMRTQNITGQPAEVALSVVDKGELIFSTDVDEWQRNRDSILQAFEIELRNQDLERYNGSASILFRVPRGIADGDAGYFSLHWLFAVSGSCSAAACYQAAGQYHYQEEYSQTEGGSVMCHL</sequence>
<name>A0A482XDC7_LAOST</name>
<evidence type="ECO:0000313" key="1">
    <source>
        <dbReference type="EMBL" id="RZF43692.1"/>
    </source>
</evidence>
<protein>
    <submittedName>
        <fullName evidence="1">Uncharacterized protein</fullName>
    </submittedName>
</protein>
<proteinExistence type="predicted"/>
<evidence type="ECO:0000313" key="2">
    <source>
        <dbReference type="Proteomes" id="UP000291343"/>
    </source>
</evidence>
<accession>A0A482XDC7</accession>
<gene>
    <name evidence="1" type="ORF">LSTR_LSTR010774</name>
</gene>
<reference evidence="1 2" key="1">
    <citation type="journal article" date="2017" name="Gigascience">
        <title>Genome sequence of the small brown planthopper, Laodelphax striatellus.</title>
        <authorList>
            <person name="Zhu J."/>
            <person name="Jiang F."/>
            <person name="Wang X."/>
            <person name="Yang P."/>
            <person name="Bao Y."/>
            <person name="Zhao W."/>
            <person name="Wang W."/>
            <person name="Lu H."/>
            <person name="Wang Q."/>
            <person name="Cui N."/>
            <person name="Li J."/>
            <person name="Chen X."/>
            <person name="Luo L."/>
            <person name="Yu J."/>
            <person name="Kang L."/>
            <person name="Cui F."/>
        </authorList>
    </citation>
    <scope>NUCLEOTIDE SEQUENCE [LARGE SCALE GENOMIC DNA]</scope>
    <source>
        <strain evidence="1">Lst14</strain>
    </source>
</reference>
<organism evidence="1 2">
    <name type="scientific">Laodelphax striatellus</name>
    <name type="common">Small brown planthopper</name>
    <name type="synonym">Delphax striatella</name>
    <dbReference type="NCBI Taxonomy" id="195883"/>
    <lineage>
        <taxon>Eukaryota</taxon>
        <taxon>Metazoa</taxon>
        <taxon>Ecdysozoa</taxon>
        <taxon>Arthropoda</taxon>
        <taxon>Hexapoda</taxon>
        <taxon>Insecta</taxon>
        <taxon>Pterygota</taxon>
        <taxon>Neoptera</taxon>
        <taxon>Paraneoptera</taxon>
        <taxon>Hemiptera</taxon>
        <taxon>Auchenorrhyncha</taxon>
        <taxon>Fulgoroidea</taxon>
        <taxon>Delphacidae</taxon>
        <taxon>Criomorphinae</taxon>
        <taxon>Laodelphax</taxon>
    </lineage>
</organism>
<comment type="caution">
    <text evidence="1">The sequence shown here is derived from an EMBL/GenBank/DDBJ whole genome shotgun (WGS) entry which is preliminary data.</text>
</comment>